<gene>
    <name evidence="3" type="ORF">DX914_17410</name>
</gene>
<dbReference type="Proteomes" id="UP000264492">
    <property type="component" value="Unassembled WGS sequence"/>
</dbReference>
<evidence type="ECO:0000313" key="4">
    <source>
        <dbReference type="Proteomes" id="UP000264492"/>
    </source>
</evidence>
<evidence type="ECO:0000313" key="3">
    <source>
        <dbReference type="EMBL" id="RDZ26749.1"/>
    </source>
</evidence>
<feature type="compositionally biased region" description="Basic and acidic residues" evidence="1">
    <location>
        <begin position="255"/>
        <end position="264"/>
    </location>
</feature>
<evidence type="ECO:0000259" key="2">
    <source>
        <dbReference type="Pfam" id="PF21780"/>
    </source>
</evidence>
<feature type="domain" description="DUF6875" evidence="2">
    <location>
        <begin position="55"/>
        <end position="230"/>
    </location>
</feature>
<dbReference type="OrthoDB" id="8420726at2"/>
<dbReference type="RefSeq" id="WP_115861081.1">
    <property type="nucleotide sequence ID" value="NZ_QTSU01000003.1"/>
</dbReference>
<proteinExistence type="predicted"/>
<sequence>MSADHDSLQLPDPDAAMMAARAQLVSAGPAARGQLLRASDVVREQPAHAPLPVTVAWVREFLARPHPELGRSGPVCPFTPLALDLDTIWLSEVADAELDMGRIGELVAHYRDLFLELEPRSGGAAINKAILLVFPNLGSDGAALIDAIQAAQKGGFVEQGLMLGEFHAHNLSPGLRNPQFLPLRSPVPMLAIRHMVESDLPFLRRDSDPADVRAAFLRSYLRRLGPNLRRNNFEQAIEALVQAELEQRLAAAADDGARRSDTRSARPARTTVADDAG</sequence>
<feature type="region of interest" description="Disordered" evidence="1">
    <location>
        <begin position="251"/>
        <end position="277"/>
    </location>
</feature>
<dbReference type="AlphaFoldDB" id="A0A371JYJ9"/>
<evidence type="ECO:0000256" key="1">
    <source>
        <dbReference type="SAM" id="MobiDB-lite"/>
    </source>
</evidence>
<dbReference type="InterPro" id="IPR049240">
    <property type="entry name" value="DUF6875"/>
</dbReference>
<name>A0A371JYJ9_9GAMM</name>
<keyword evidence="4" id="KW-1185">Reference proteome</keyword>
<protein>
    <recommendedName>
        <fullName evidence="2">DUF6875 domain-containing protein</fullName>
    </recommendedName>
</protein>
<organism evidence="3 4">
    <name type="scientific">Lysobacter silvisoli</name>
    <dbReference type="NCBI Taxonomy" id="2293254"/>
    <lineage>
        <taxon>Bacteria</taxon>
        <taxon>Pseudomonadati</taxon>
        <taxon>Pseudomonadota</taxon>
        <taxon>Gammaproteobacteria</taxon>
        <taxon>Lysobacterales</taxon>
        <taxon>Lysobacteraceae</taxon>
        <taxon>Lysobacter</taxon>
    </lineage>
</organism>
<dbReference type="Pfam" id="PF21780">
    <property type="entry name" value="DUF6875"/>
    <property type="match status" value="1"/>
</dbReference>
<comment type="caution">
    <text evidence="3">The sequence shown here is derived from an EMBL/GenBank/DDBJ whole genome shotgun (WGS) entry which is preliminary data.</text>
</comment>
<dbReference type="EMBL" id="QTSU01000003">
    <property type="protein sequence ID" value="RDZ26749.1"/>
    <property type="molecule type" value="Genomic_DNA"/>
</dbReference>
<accession>A0A371JYJ9</accession>
<reference evidence="3 4" key="1">
    <citation type="submission" date="2018-08" db="EMBL/GenBank/DDBJ databases">
        <title>Lysobacter sp. zong2l5, whole genome shotgun sequence.</title>
        <authorList>
            <person name="Zhang X."/>
            <person name="Feng G."/>
            <person name="Zhu H."/>
        </authorList>
    </citation>
    <scope>NUCLEOTIDE SEQUENCE [LARGE SCALE GENOMIC DNA]</scope>
    <source>
        <strain evidence="4">zong2l5</strain>
    </source>
</reference>